<gene>
    <name evidence="1" type="ORF">QCN29_26835</name>
</gene>
<dbReference type="InterPro" id="IPR027417">
    <property type="entry name" value="P-loop_NTPase"/>
</dbReference>
<reference evidence="1 2" key="1">
    <citation type="submission" date="2023-04" db="EMBL/GenBank/DDBJ databases">
        <title>Streptomyces chengmaiensis sp. nov. isolated from the stem of mangrove plant in Hainan.</title>
        <authorList>
            <person name="Huang X."/>
            <person name="Zhou S."/>
            <person name="Chu X."/>
            <person name="Xie Y."/>
            <person name="Lin Y."/>
        </authorList>
    </citation>
    <scope>NUCLEOTIDE SEQUENCE [LARGE SCALE GENOMIC DNA]</scope>
    <source>
        <strain evidence="1 2">HNM0663</strain>
    </source>
</reference>
<dbReference type="Proteomes" id="UP001223144">
    <property type="component" value="Unassembled WGS sequence"/>
</dbReference>
<organism evidence="1 2">
    <name type="scientific">Streptomyces chengmaiensis</name>
    <dbReference type="NCBI Taxonomy" id="3040919"/>
    <lineage>
        <taxon>Bacteria</taxon>
        <taxon>Bacillati</taxon>
        <taxon>Actinomycetota</taxon>
        <taxon>Actinomycetes</taxon>
        <taxon>Kitasatosporales</taxon>
        <taxon>Streptomycetaceae</taxon>
        <taxon>Streptomyces</taxon>
    </lineage>
</organism>
<dbReference type="Gene3D" id="3.40.50.300">
    <property type="entry name" value="P-loop containing nucleotide triphosphate hydrolases"/>
    <property type="match status" value="1"/>
</dbReference>
<evidence type="ECO:0000313" key="2">
    <source>
        <dbReference type="Proteomes" id="UP001223144"/>
    </source>
</evidence>
<evidence type="ECO:0000313" key="1">
    <source>
        <dbReference type="EMBL" id="MDH2392328.1"/>
    </source>
</evidence>
<accession>A0ABT6HVM3</accession>
<sequence>MPALTLGWEVVKWASKYLKHPNGPRAGQRWQFVDSQVRFLLWWYSVDADGHWLFHHGVRRLAKGSGKSPFAALLALAELTAPVRLLDFDPRAAGGCVGKSVDMPLVQIAATAESQTANTMRMVRAMAPKGSRLVADFQLDPGKTQYYMLPEGKLEVITSSATAAEGAEATFIVGDETEHWKPNNGGPELASTLEDNLAKSGSRMLETSNAWVPEEGSVAEASWDAWVAQEEGRVRAESRILYDARVAPPETDMADPESLAAALEHVYDDCWWADRRAIMNRIWDPRSAPEDSRRKYLNQPTAAADAWLAAHEWPACADASVVVADGDEVVMFFDGSKSRDATALIGCRVSDGHVFEIDTWEQPLVDPTQDGEPVAWQVPVNEVDAAVARAFRTWRVVAFFGDVKEWESYVHTTWPDLYREQLVLWAQDSGRNASPIAWDMRSHVRDFTMAAEACHTEIVERQFTHDGAAVTSRHVANARRRPNRYGVSIGKESRTSPKKIDAAVCVIGARMVRRQLLVSSQWAKYKAGPKKRAGRVVGWG</sequence>
<name>A0ABT6HVM3_9ACTN</name>
<dbReference type="EMBL" id="JARWBG010000040">
    <property type="protein sequence ID" value="MDH2392328.1"/>
    <property type="molecule type" value="Genomic_DNA"/>
</dbReference>
<protein>
    <submittedName>
        <fullName evidence="1">Terminase</fullName>
    </submittedName>
</protein>
<comment type="caution">
    <text evidence="1">The sequence shown here is derived from an EMBL/GenBank/DDBJ whole genome shotgun (WGS) entry which is preliminary data.</text>
</comment>
<keyword evidence="2" id="KW-1185">Reference proteome</keyword>
<proteinExistence type="predicted"/>